<dbReference type="SUPFAM" id="SSF116726">
    <property type="entry name" value="TrkA C-terminal domain-like"/>
    <property type="match status" value="1"/>
</dbReference>
<dbReference type="Gene3D" id="3.40.50.720">
    <property type="entry name" value="NAD(P)-binding Rossmann-like Domain"/>
    <property type="match status" value="1"/>
</dbReference>
<evidence type="ECO:0000313" key="5">
    <source>
        <dbReference type="Proteomes" id="UP000676409"/>
    </source>
</evidence>
<dbReference type="PROSITE" id="PS51201">
    <property type="entry name" value="RCK_N"/>
    <property type="match status" value="1"/>
</dbReference>
<evidence type="ECO:0000256" key="2">
    <source>
        <dbReference type="SAM" id="Phobius"/>
    </source>
</evidence>
<keyword evidence="2" id="KW-0472">Membrane</keyword>
<dbReference type="Pfam" id="PF02254">
    <property type="entry name" value="TrkA_N"/>
    <property type="match status" value="1"/>
</dbReference>
<name>A0A975FWB3_9CAUL</name>
<dbReference type="InterPro" id="IPR050721">
    <property type="entry name" value="Trk_Ktr_HKT_K-transport"/>
</dbReference>
<dbReference type="GO" id="GO:0006813">
    <property type="term" value="P:potassium ion transport"/>
    <property type="evidence" value="ECO:0007669"/>
    <property type="project" value="InterPro"/>
</dbReference>
<reference evidence="4" key="1">
    <citation type="submission" date="2021-04" db="EMBL/GenBank/DDBJ databases">
        <title>The complete genome sequence of Caulobacter sp. S6.</title>
        <authorList>
            <person name="Tang Y."/>
            <person name="Ouyang W."/>
            <person name="Liu Q."/>
            <person name="Huang B."/>
            <person name="Guo Z."/>
            <person name="Lei P."/>
        </authorList>
    </citation>
    <scope>NUCLEOTIDE SEQUENCE</scope>
    <source>
        <strain evidence="4">S6</strain>
    </source>
</reference>
<dbReference type="SUPFAM" id="SSF81324">
    <property type="entry name" value="Voltage-gated potassium channels"/>
    <property type="match status" value="1"/>
</dbReference>
<dbReference type="PANTHER" id="PTHR43833">
    <property type="entry name" value="POTASSIUM CHANNEL PROTEIN 2-RELATED-RELATED"/>
    <property type="match status" value="1"/>
</dbReference>
<feature type="domain" description="RCK N-terminal" evidence="3">
    <location>
        <begin position="112"/>
        <end position="229"/>
    </location>
</feature>
<dbReference type="SUPFAM" id="SSF51735">
    <property type="entry name" value="NAD(P)-binding Rossmann-fold domains"/>
    <property type="match status" value="1"/>
</dbReference>
<dbReference type="InterPro" id="IPR036291">
    <property type="entry name" value="NAD(P)-bd_dom_sf"/>
</dbReference>
<organism evidence="4 5">
    <name type="scientific">Phenylobacterium montanum</name>
    <dbReference type="NCBI Taxonomy" id="2823693"/>
    <lineage>
        <taxon>Bacteria</taxon>
        <taxon>Pseudomonadati</taxon>
        <taxon>Pseudomonadota</taxon>
        <taxon>Alphaproteobacteria</taxon>
        <taxon>Caulobacterales</taxon>
        <taxon>Caulobacteraceae</taxon>
        <taxon>Phenylobacterium</taxon>
    </lineage>
</organism>
<proteinExistence type="predicted"/>
<feature type="transmembrane region" description="Helical" evidence="2">
    <location>
        <begin position="63"/>
        <end position="87"/>
    </location>
</feature>
<protein>
    <submittedName>
        <fullName evidence="4">NAD-binding protein</fullName>
    </submittedName>
</protein>
<keyword evidence="2" id="KW-0812">Transmembrane</keyword>
<dbReference type="InterPro" id="IPR003148">
    <property type="entry name" value="RCK_N"/>
</dbReference>
<dbReference type="EMBL" id="CP073078">
    <property type="protein sequence ID" value="QUD86137.1"/>
    <property type="molecule type" value="Genomic_DNA"/>
</dbReference>
<keyword evidence="5" id="KW-1185">Reference proteome</keyword>
<dbReference type="InterPro" id="IPR036721">
    <property type="entry name" value="RCK_C_sf"/>
</dbReference>
<dbReference type="KEGG" id="caul:KCG34_13610"/>
<dbReference type="GO" id="GO:0005886">
    <property type="term" value="C:plasma membrane"/>
    <property type="evidence" value="ECO:0007669"/>
    <property type="project" value="UniProtKB-SubCell"/>
</dbReference>
<dbReference type="Gene3D" id="1.10.287.70">
    <property type="match status" value="1"/>
</dbReference>
<dbReference type="AlphaFoldDB" id="A0A975FWB3"/>
<gene>
    <name evidence="4" type="ORF">KCG34_13610</name>
</gene>
<accession>A0A975FWB3</accession>
<comment type="subcellular location">
    <subcellularLocation>
        <location evidence="1">Cell membrane</location>
        <topology evidence="1">Multi-pass membrane protein</topology>
    </subcellularLocation>
</comment>
<dbReference type="RefSeq" id="WP_211936189.1">
    <property type="nucleotide sequence ID" value="NZ_CP073078.1"/>
</dbReference>
<evidence type="ECO:0000313" key="4">
    <source>
        <dbReference type="EMBL" id="QUD86137.1"/>
    </source>
</evidence>
<dbReference type="Proteomes" id="UP000676409">
    <property type="component" value="Chromosome"/>
</dbReference>
<evidence type="ECO:0000256" key="1">
    <source>
        <dbReference type="ARBA" id="ARBA00004651"/>
    </source>
</evidence>
<evidence type="ECO:0000259" key="3">
    <source>
        <dbReference type="PROSITE" id="PS51201"/>
    </source>
</evidence>
<feature type="transmembrane region" description="Helical" evidence="2">
    <location>
        <begin position="37"/>
        <end position="56"/>
    </location>
</feature>
<sequence>MDRLALTPLRNLAIAIGFVVIVSAFSTAAYVHAGWSFGDAVYMVLLTIYTVGYGEVHPIDTPYLHGVTIATMIFGCTGMILVTGALVQSLTVYQIREILGTNRVKTEIAKLKRHVVVCGFGRIGVMLARELAAAKTPFLVVERDEKRFEEARALGYLALMGEATHEEVLLAAGVERASVLATVLPDDAANVFITLSGRSLNKALRIIARGESPSTETKLIQAGADKVVMPTHIGAERIAEMILFPETARVIRGSERMREFEKVLVDLGLEMEVVVATAEGQAVGITIAELEQRAAGAFFVVQVNPRAGEPVARPDPGRVVQAGDGLVVVGRDGCEFNAVFTEPAARPRAGRTTY</sequence>
<dbReference type="InterPro" id="IPR013099">
    <property type="entry name" value="K_chnl_dom"/>
</dbReference>
<feature type="transmembrane region" description="Helical" evidence="2">
    <location>
        <begin position="12"/>
        <end position="31"/>
    </location>
</feature>
<dbReference type="Pfam" id="PF07885">
    <property type="entry name" value="Ion_trans_2"/>
    <property type="match status" value="1"/>
</dbReference>
<dbReference type="PANTHER" id="PTHR43833:SF9">
    <property type="entry name" value="POTASSIUM CHANNEL PROTEIN YUGO-RELATED"/>
    <property type="match status" value="1"/>
</dbReference>
<keyword evidence="2" id="KW-1133">Transmembrane helix</keyword>